<accession>A0A8T0RY67</accession>
<gene>
    <name evidence="3" type="ORF">PVAP13_5NG462900</name>
</gene>
<dbReference type="AlphaFoldDB" id="A0A8T0RY67"/>
<keyword evidence="4" id="KW-1185">Reference proteome</keyword>
<dbReference type="InterPro" id="IPR036691">
    <property type="entry name" value="Endo/exonu/phosph_ase_sf"/>
</dbReference>
<organism evidence="3 4">
    <name type="scientific">Panicum virgatum</name>
    <name type="common">Blackwell switchgrass</name>
    <dbReference type="NCBI Taxonomy" id="38727"/>
    <lineage>
        <taxon>Eukaryota</taxon>
        <taxon>Viridiplantae</taxon>
        <taxon>Streptophyta</taxon>
        <taxon>Embryophyta</taxon>
        <taxon>Tracheophyta</taxon>
        <taxon>Spermatophyta</taxon>
        <taxon>Magnoliopsida</taxon>
        <taxon>Liliopsida</taxon>
        <taxon>Poales</taxon>
        <taxon>Poaceae</taxon>
        <taxon>PACMAD clade</taxon>
        <taxon>Panicoideae</taxon>
        <taxon>Panicodae</taxon>
        <taxon>Paniceae</taxon>
        <taxon>Panicinae</taxon>
        <taxon>Panicum</taxon>
        <taxon>Panicum sect. Hiantes</taxon>
    </lineage>
</organism>
<sequence length="433" mass="47130">MALAASSNSSPVQEISFSEAAGMITSPPPKLGATVEQSAASVGVTPTLPCLASMDVALAPSPVAPPRVPPAPLAVAPAPAVQGRRQSPRIASNQDPNYVPMVDKATELKRRKLEGAGKKAAAAAVPVHAPRDAQGRPSGTLPTELVELAKDATKPMEIDDAVDLAAACGVDDKLLLQAEGLLNLPSLSFIWRFILNYVKTKLPDVPHFKALTFLPQNLVNHSFKPSLGASGGIISAWLDSTLELQSSFIGPFFVHSTFSHLLMDVSFCVTNSFLDSLKNIADSIHGPWVILGDFNFIRFPYEKSNDNFNMLEADWFNDFINDLCLQDIPLLDRLFTWSNNQDSPTLCRLDRVLVNLDWSRFFPNTTLSSSTRVTSDHVPIVLHASTSVPKPSIFRFNNHWLGSPAFPPIVVQNWKIRLKNSGLLEAWSFVLGC</sequence>
<dbReference type="InterPro" id="IPR005135">
    <property type="entry name" value="Endo/exonuclease/phosphatase"/>
</dbReference>
<evidence type="ECO:0000313" key="3">
    <source>
        <dbReference type="EMBL" id="KAG2591361.1"/>
    </source>
</evidence>
<evidence type="ECO:0000313" key="4">
    <source>
        <dbReference type="Proteomes" id="UP000823388"/>
    </source>
</evidence>
<dbReference type="PANTHER" id="PTHR33710">
    <property type="entry name" value="BNAC02G09200D PROTEIN"/>
    <property type="match status" value="1"/>
</dbReference>
<feature type="region of interest" description="Disordered" evidence="1">
    <location>
        <begin position="120"/>
        <end position="140"/>
    </location>
</feature>
<proteinExistence type="predicted"/>
<reference evidence="3" key="1">
    <citation type="submission" date="2020-05" db="EMBL/GenBank/DDBJ databases">
        <title>WGS assembly of Panicum virgatum.</title>
        <authorList>
            <person name="Lovell J.T."/>
            <person name="Jenkins J."/>
            <person name="Shu S."/>
            <person name="Juenger T.E."/>
            <person name="Schmutz J."/>
        </authorList>
    </citation>
    <scope>NUCLEOTIDE SEQUENCE</scope>
    <source>
        <strain evidence="3">AP13</strain>
    </source>
</reference>
<dbReference type="EMBL" id="CM029046">
    <property type="protein sequence ID" value="KAG2591361.1"/>
    <property type="molecule type" value="Genomic_DNA"/>
</dbReference>
<dbReference type="Proteomes" id="UP000823388">
    <property type="component" value="Chromosome 5N"/>
</dbReference>
<dbReference type="GO" id="GO:0003824">
    <property type="term" value="F:catalytic activity"/>
    <property type="evidence" value="ECO:0007669"/>
    <property type="project" value="InterPro"/>
</dbReference>
<feature type="region of interest" description="Disordered" evidence="1">
    <location>
        <begin position="20"/>
        <end position="39"/>
    </location>
</feature>
<dbReference type="Pfam" id="PF03372">
    <property type="entry name" value="Exo_endo_phos"/>
    <property type="match status" value="1"/>
</dbReference>
<dbReference type="PANTHER" id="PTHR33710:SF48">
    <property type="entry name" value="OS02G0307075 PROTEIN"/>
    <property type="match status" value="1"/>
</dbReference>
<feature type="domain" description="Endonuclease/exonuclease/phosphatase" evidence="2">
    <location>
        <begin position="275"/>
        <end position="377"/>
    </location>
</feature>
<dbReference type="Gene3D" id="3.60.10.10">
    <property type="entry name" value="Endonuclease/exonuclease/phosphatase"/>
    <property type="match status" value="1"/>
</dbReference>
<comment type="caution">
    <text evidence="3">The sequence shown here is derived from an EMBL/GenBank/DDBJ whole genome shotgun (WGS) entry which is preliminary data.</text>
</comment>
<evidence type="ECO:0000256" key="1">
    <source>
        <dbReference type="SAM" id="MobiDB-lite"/>
    </source>
</evidence>
<name>A0A8T0RY67_PANVG</name>
<evidence type="ECO:0000259" key="2">
    <source>
        <dbReference type="Pfam" id="PF03372"/>
    </source>
</evidence>
<dbReference type="SUPFAM" id="SSF56219">
    <property type="entry name" value="DNase I-like"/>
    <property type="match status" value="1"/>
</dbReference>
<protein>
    <recommendedName>
        <fullName evidence="2">Endonuclease/exonuclease/phosphatase domain-containing protein</fullName>
    </recommendedName>
</protein>